<feature type="region of interest" description="Disordered" evidence="1">
    <location>
        <begin position="112"/>
        <end position="135"/>
    </location>
</feature>
<feature type="compositionally biased region" description="Polar residues" evidence="1">
    <location>
        <begin position="79"/>
        <end position="93"/>
    </location>
</feature>
<dbReference type="EMBL" id="ML143410">
    <property type="protein sequence ID" value="TBU29899.1"/>
    <property type="molecule type" value="Genomic_DNA"/>
</dbReference>
<evidence type="ECO:0000256" key="1">
    <source>
        <dbReference type="SAM" id="MobiDB-lite"/>
    </source>
</evidence>
<protein>
    <submittedName>
        <fullName evidence="2">Uncharacterized protein</fullName>
    </submittedName>
</protein>
<sequence>MGRRPTLSPPLHPHHWLAHITPPSPASARPPPASAHPLLARERRAPILRSLPTSISPVHVVAHPLHVSRSRVDVLPQSPQLSVPLSRPRTSSGHRCGERLSVPAPVVARCPRPSSPVARVRRPRPSPASVVVHRPCPSSPVARARRRLYPSLAHARRPPSPRLSVACSPVPVTSPSRGLGPLPAHRCKCCKGLSPSPAAFCILMSRAGYASRRPLARPVLATPSPRDVAPLSRFFSPPPARPLIYSTFTMSPLIAPRHLWTLLTLYKIGNRVRIPVRWSNLQQALQALDFEVENRKGLKRRVVAPSHLGGACTTLMQPKNGIIAPPSQAYVVSQLSQRCGLTAEYLENLAKGSS</sequence>
<evidence type="ECO:0000313" key="2">
    <source>
        <dbReference type="EMBL" id="TBU29899.1"/>
    </source>
</evidence>
<dbReference type="OrthoDB" id="10645844at2759"/>
<gene>
    <name evidence="2" type="ORF">BD311DRAFT_787638</name>
</gene>
<dbReference type="AlphaFoldDB" id="A0A4Q9MQA7"/>
<proteinExistence type="predicted"/>
<name>A0A4Q9MQA7_9APHY</name>
<feature type="region of interest" description="Disordered" evidence="1">
    <location>
        <begin position="79"/>
        <end position="98"/>
    </location>
</feature>
<feature type="compositionally biased region" description="Pro residues" evidence="1">
    <location>
        <begin position="22"/>
        <end position="34"/>
    </location>
</feature>
<reference evidence="2" key="1">
    <citation type="submission" date="2019-01" db="EMBL/GenBank/DDBJ databases">
        <title>Draft genome sequences of three monokaryotic isolates of the white-rot basidiomycete fungus Dichomitus squalens.</title>
        <authorList>
            <consortium name="DOE Joint Genome Institute"/>
            <person name="Lopez S.C."/>
            <person name="Andreopoulos B."/>
            <person name="Pangilinan J."/>
            <person name="Lipzen A."/>
            <person name="Riley R."/>
            <person name="Ahrendt S."/>
            <person name="Ng V."/>
            <person name="Barry K."/>
            <person name="Daum C."/>
            <person name="Grigoriev I.V."/>
            <person name="Hilden K.S."/>
            <person name="Makela M.R."/>
            <person name="de Vries R.P."/>
        </authorList>
    </citation>
    <scope>NUCLEOTIDE SEQUENCE [LARGE SCALE GENOMIC DNA]</scope>
    <source>
        <strain evidence="2">OM18370.1</strain>
    </source>
</reference>
<feature type="region of interest" description="Disordered" evidence="1">
    <location>
        <begin position="1"/>
        <end position="35"/>
    </location>
</feature>
<accession>A0A4Q9MQA7</accession>
<dbReference type="Proteomes" id="UP000292957">
    <property type="component" value="Unassembled WGS sequence"/>
</dbReference>
<organism evidence="2">
    <name type="scientific">Dichomitus squalens</name>
    <dbReference type="NCBI Taxonomy" id="114155"/>
    <lineage>
        <taxon>Eukaryota</taxon>
        <taxon>Fungi</taxon>
        <taxon>Dikarya</taxon>
        <taxon>Basidiomycota</taxon>
        <taxon>Agaricomycotina</taxon>
        <taxon>Agaricomycetes</taxon>
        <taxon>Polyporales</taxon>
        <taxon>Polyporaceae</taxon>
        <taxon>Dichomitus</taxon>
    </lineage>
</organism>